<sequence>MDLLNQSIPKEINKIYIPFDEVYKVYQEDFDGNLKQVIVFNGKTEHVLNLNELFSELEIAEFEKYNIVPKFSNQLIHKDDSISTIKMKLINELGANDFCYEEIYLYSKVKDAIDFSKLYKDIVSTIKPTFSKEMFGQLISNLQLSGALDDISNLFDENDTNIENISHEMFLSKLNTLINDRFDTNNFEYNIPLGKRFSTFNNMLYSANPYDVLPLSSDEPIFQENSNNTLLTFDNSVLLNYGNLIDKKICVCFADDVLDYAINNGMDEEYIIRTYFPFLSKLNILSRETFLMNKQNRISETKKLLTPQLLRLYDTVDTFYNIYYNKTDYQLPYIEKGINSFEIVLHPQYKTILPLEVIFKQIQSTRQIPFIKYSPGFQKENIYRLYSEKVSRSSKKIPFLNKNQIMSLSRESFKKKQITMYIEHEHRGELVTFFIELYLNGNIIIRSKDIPIPYNKSELELLFMDTANPILNNINEFLLQTGYKLNTFKSLKHNDVEIIDIKYICSIGLNKKIKFNEYLNCLTSIFDIIDISNKNSASNATMRFKRVENYEKMDAISAMISEKFKNSYNEREIVQSLMLNYELTELDALNKITQFLNDHTQINGRYVNKSVDIIDNPGFPVNFRIPSLKSEIYIEINKINDIDYIDILYLYLDSFFRFTQSPETINIPIDKINEIFNLKIKNVVVPHVANVIIPTVFAETIIDKPVEEDLLDVIEEQEEQEQNELIEGDDVGGDEDDDDDEEGIFFEDSDEEQEPEPEEITGEIDVNDIDAIEPVEPAEDIETVKPENALDSIDSKESSSSSQEGIFFEDSVESPDSKKSVGGAKRRRNVKDEKNIFLQKIRKMEPKFFMVNQDEEYDGYARLCQANSSRQPVIITDEEKQKIDREHPGSYKNGIALNYGSDPNKKNWYICPRYWCIPENTSLTEEEVKNGACGGKVITREMRDDPPPGHYIYEFTDPDHIDKNDGSYIDHYPGFLDKKSHPENVCMPCCFKKSWDAKQQVDRRKECMDNLDKDNVDNQPEIEMDFKSYIVGFDKYPLQQTRWGFLPLAVELFLKTDNSIAQSKQNPAIIKPNTPVLLRYGVEQSRNQSFIGSLADIYALKQDYYKKGLNTPTIAEMRNILAESISLDMFLKYHNGSLPSVFKPKKIEIEDDFINKYSNTEFFKSIDTSNESQMDFLEDTIAAFENFLNFLRDPDSLIDHTYLWDIVTSDNSKLFPKGINLVIIEIIDSDITDNIQILCPTNSYSNKFYDKNRETLILLKQNKYYEPIYGFEDKKSERQIITKKTFTENTKFTNLKSVLQMINNVYNKSCKALPSMPNVYKFKKNIGLNELYKLLIMDKFFVESQVMNYQSKIIGVIVNINEENKNGFFIPCIPSSSMDNIKTIYMDDIKWNDYYKTRDFLNSVSNNSNGNILCKPRIKVIEDNLIVGLLTETNQFVQIDPPIPDDIQDAIPSLNNTNYLVADKTIFTTKKDDTIRSTTIRKITLESQFYSAFRTTIRILLNDYLNREVRGKIVDLLDNPSYLYRNKLKKIVILLKHLTRNSILFDNFDKMPEDLIYQLTEISSCVSNCNNKKYCLAKENGSCLIMIPEKNLVNARDNSIEYFVRIADELLRYKRIRLFMLNPKRFLNISNIEYNIESNEIIMLQSLLNSDYFDDLIPFEMNSYINNINYDLANPIISQKYSNNVSLDTQYNFTQLENNEFENFESECIKEKHDSITNNKWKRIIPSNAKEIVFDNTQKCSFIIINYILQERLKTNVPIETIRKILWNSYADIYEKYKTKIIKILSKQGKSTMMKRLSTNQIQFQDLIMSEEYFITNLDLWAISSKYNLPILLFSSKNLKNLSINSDWLILGGNPSENYYIIRSPFEVSSNDDIPSYNLIMPTFKLNDLKGFDGMINNPEYIQNTQTISTFLELYQ</sequence>
<protein>
    <submittedName>
        <fullName evidence="2">Uncharacterized protein</fullName>
    </submittedName>
</protein>
<proteinExistence type="predicted"/>
<accession>A0A6C0DNF2</accession>
<evidence type="ECO:0000313" key="2">
    <source>
        <dbReference type="EMBL" id="QHT17105.1"/>
    </source>
</evidence>
<reference evidence="2" key="1">
    <citation type="journal article" date="2020" name="Nature">
        <title>Giant virus diversity and host interactions through global metagenomics.</title>
        <authorList>
            <person name="Schulz F."/>
            <person name="Roux S."/>
            <person name="Paez-Espino D."/>
            <person name="Jungbluth S."/>
            <person name="Walsh D.A."/>
            <person name="Denef V.J."/>
            <person name="McMahon K.D."/>
            <person name="Konstantinidis K.T."/>
            <person name="Eloe-Fadrosh E.A."/>
            <person name="Kyrpides N.C."/>
            <person name="Woyke T."/>
        </authorList>
    </citation>
    <scope>NUCLEOTIDE SEQUENCE</scope>
    <source>
        <strain evidence="2">GVMAG-M-3300023174-24</strain>
    </source>
</reference>
<feature type="region of interest" description="Disordered" evidence="1">
    <location>
        <begin position="718"/>
        <end position="827"/>
    </location>
</feature>
<name>A0A6C0DNF2_9ZZZZ</name>
<feature type="compositionally biased region" description="Acidic residues" evidence="1">
    <location>
        <begin position="718"/>
        <end position="781"/>
    </location>
</feature>
<evidence type="ECO:0000256" key="1">
    <source>
        <dbReference type="SAM" id="MobiDB-lite"/>
    </source>
</evidence>
<organism evidence="2">
    <name type="scientific">viral metagenome</name>
    <dbReference type="NCBI Taxonomy" id="1070528"/>
    <lineage>
        <taxon>unclassified sequences</taxon>
        <taxon>metagenomes</taxon>
        <taxon>organismal metagenomes</taxon>
    </lineage>
</organism>
<dbReference type="EMBL" id="MN739631">
    <property type="protein sequence ID" value="QHT17105.1"/>
    <property type="molecule type" value="Genomic_DNA"/>
</dbReference>